<feature type="compositionally biased region" description="Basic and acidic residues" evidence="5">
    <location>
        <begin position="11"/>
        <end position="24"/>
    </location>
</feature>
<dbReference type="GO" id="GO:0008270">
    <property type="term" value="F:zinc ion binding"/>
    <property type="evidence" value="ECO:0007669"/>
    <property type="project" value="UniProtKB-KW"/>
</dbReference>
<dbReference type="PROSITE" id="PS00518">
    <property type="entry name" value="ZF_RING_1"/>
    <property type="match status" value="1"/>
</dbReference>
<dbReference type="InterPro" id="IPR027370">
    <property type="entry name" value="Znf-RING_euk"/>
</dbReference>
<comment type="caution">
    <text evidence="7">The sequence shown here is derived from an EMBL/GenBank/DDBJ whole genome shotgun (WGS) entry which is preliminary data.</text>
</comment>
<keyword evidence="1" id="KW-0479">Metal-binding</keyword>
<accession>A0A420HT83</accession>
<dbReference type="EMBL" id="MCFK01004917">
    <property type="protein sequence ID" value="RKF60633.1"/>
    <property type="molecule type" value="Genomic_DNA"/>
</dbReference>
<dbReference type="InterPro" id="IPR016818">
    <property type="entry name" value="NOSIP"/>
</dbReference>
<keyword evidence="2 4" id="KW-0863">Zinc-finger</keyword>
<evidence type="ECO:0000313" key="7">
    <source>
        <dbReference type="EMBL" id="RKF60633.1"/>
    </source>
</evidence>
<gene>
    <name evidence="7" type="ORF">OnM2_049050</name>
</gene>
<dbReference type="PANTHER" id="PTHR13063">
    <property type="entry name" value="ENOS INTERACTING PROTEIN"/>
    <property type="match status" value="1"/>
</dbReference>
<dbReference type="PANTHER" id="PTHR13063:SF10">
    <property type="entry name" value="NITRIC OXIDE SYNTHASE-INTERACTING PROTEIN"/>
    <property type="match status" value="1"/>
</dbReference>
<feature type="region of interest" description="Disordered" evidence="5">
    <location>
        <begin position="1"/>
        <end position="24"/>
    </location>
</feature>
<dbReference type="GO" id="GO:0005634">
    <property type="term" value="C:nucleus"/>
    <property type="evidence" value="ECO:0007669"/>
    <property type="project" value="TreeGrafter"/>
</dbReference>
<dbReference type="SMART" id="SM00184">
    <property type="entry name" value="RING"/>
    <property type="match status" value="1"/>
</dbReference>
<name>A0A420HT83_9PEZI</name>
<sequence length="253" mass="28300">MGLETRSAKIKSVEENEEENWKDSKKIETTEKFLGRKRKFQLDPEEVMRIVRDDTDKVKTAICEEKANRPTLPSFWAPSITPTSNTKNKLHHIPKKEKQAPICPASQTENPHIYSLHSLVDVVFTEEVSRDTGSNQRICPTCKKALTNTSKAMLLKNCGHVICKNCVSKLMTKEVTSNVAVSGFHSNKLFCFVCDTDIYGKENNGTQKKQKKLLKKKDGDINNSGLVEIRCEGTGFASSGLSTVEKSGVVFQC</sequence>
<dbReference type="Gene3D" id="3.30.40.10">
    <property type="entry name" value="Zinc/RING finger domain, C3HC4 (zinc finger)"/>
    <property type="match status" value="1"/>
</dbReference>
<dbReference type="FunFam" id="3.30.40.10:FF:000673">
    <property type="entry name" value="RING finger domain protein, putative"/>
    <property type="match status" value="1"/>
</dbReference>
<proteinExistence type="predicted"/>
<evidence type="ECO:0000256" key="4">
    <source>
        <dbReference type="PROSITE-ProRule" id="PRU00175"/>
    </source>
</evidence>
<evidence type="ECO:0000256" key="2">
    <source>
        <dbReference type="ARBA" id="ARBA00022771"/>
    </source>
</evidence>
<evidence type="ECO:0000256" key="1">
    <source>
        <dbReference type="ARBA" id="ARBA00022723"/>
    </source>
</evidence>
<dbReference type="SUPFAM" id="SSF57850">
    <property type="entry name" value="RING/U-box"/>
    <property type="match status" value="1"/>
</dbReference>
<keyword evidence="8" id="KW-1185">Reference proteome</keyword>
<evidence type="ECO:0000313" key="8">
    <source>
        <dbReference type="Proteomes" id="UP000286134"/>
    </source>
</evidence>
<dbReference type="AlphaFoldDB" id="A0A420HT83"/>
<dbReference type="STRING" id="212602.A0A420HT83"/>
<dbReference type="OrthoDB" id="116827at2759"/>
<organism evidence="7 8">
    <name type="scientific">Erysiphe neolycopersici</name>
    <dbReference type="NCBI Taxonomy" id="212602"/>
    <lineage>
        <taxon>Eukaryota</taxon>
        <taxon>Fungi</taxon>
        <taxon>Dikarya</taxon>
        <taxon>Ascomycota</taxon>
        <taxon>Pezizomycotina</taxon>
        <taxon>Leotiomycetes</taxon>
        <taxon>Erysiphales</taxon>
        <taxon>Erysiphaceae</taxon>
        <taxon>Erysiphe</taxon>
    </lineage>
</organism>
<dbReference type="Proteomes" id="UP000286134">
    <property type="component" value="Unassembled WGS sequence"/>
</dbReference>
<reference evidence="7 8" key="1">
    <citation type="journal article" date="2018" name="BMC Genomics">
        <title>Comparative genome analyses reveal sequence features reflecting distinct modes of host-adaptation between dicot and monocot powdery mildew.</title>
        <authorList>
            <person name="Wu Y."/>
            <person name="Ma X."/>
            <person name="Pan Z."/>
            <person name="Kale S.D."/>
            <person name="Song Y."/>
            <person name="King H."/>
            <person name="Zhang Q."/>
            <person name="Presley C."/>
            <person name="Deng X."/>
            <person name="Wei C.I."/>
            <person name="Xiao S."/>
        </authorList>
    </citation>
    <scope>NUCLEOTIDE SEQUENCE [LARGE SCALE GENOMIC DNA]</scope>
    <source>
        <strain evidence="7">UMSG2</strain>
    </source>
</reference>
<dbReference type="InterPro" id="IPR017907">
    <property type="entry name" value="Znf_RING_CS"/>
</dbReference>
<dbReference type="GO" id="GO:0061630">
    <property type="term" value="F:ubiquitin protein ligase activity"/>
    <property type="evidence" value="ECO:0007669"/>
    <property type="project" value="InterPro"/>
</dbReference>
<evidence type="ECO:0000256" key="3">
    <source>
        <dbReference type="ARBA" id="ARBA00022833"/>
    </source>
</evidence>
<evidence type="ECO:0000259" key="6">
    <source>
        <dbReference type="PROSITE" id="PS50089"/>
    </source>
</evidence>
<dbReference type="InterPro" id="IPR001841">
    <property type="entry name" value="Znf_RING"/>
</dbReference>
<feature type="domain" description="RING-type" evidence="6">
    <location>
        <begin position="139"/>
        <end position="195"/>
    </location>
</feature>
<evidence type="ECO:0000256" key="5">
    <source>
        <dbReference type="SAM" id="MobiDB-lite"/>
    </source>
</evidence>
<dbReference type="InterPro" id="IPR013083">
    <property type="entry name" value="Znf_RING/FYVE/PHD"/>
</dbReference>
<protein>
    <submittedName>
        <fullName evidence="7">Putative ring finger domain-containing protein</fullName>
    </submittedName>
</protein>
<dbReference type="PROSITE" id="PS50089">
    <property type="entry name" value="ZF_RING_2"/>
    <property type="match status" value="1"/>
</dbReference>
<keyword evidence="3" id="KW-0862">Zinc</keyword>
<dbReference type="Pfam" id="PF13445">
    <property type="entry name" value="zf-RING_UBOX"/>
    <property type="match status" value="1"/>
</dbReference>